<evidence type="ECO:0000256" key="6">
    <source>
        <dbReference type="ARBA" id="ARBA00020653"/>
    </source>
</evidence>
<evidence type="ECO:0000313" key="19">
    <source>
        <dbReference type="Proteomes" id="UP000824099"/>
    </source>
</evidence>
<comment type="cofactor">
    <cofactor evidence="1 15">
        <name>Mg(2+)</name>
        <dbReference type="ChEBI" id="CHEBI:18420"/>
    </cofactor>
</comment>
<evidence type="ECO:0000256" key="10">
    <source>
        <dbReference type="ARBA" id="ARBA00022842"/>
    </source>
</evidence>
<dbReference type="Proteomes" id="UP000824099">
    <property type="component" value="Unassembled WGS sequence"/>
</dbReference>
<feature type="domain" description="Anthranilate synthase component I N-terminal" evidence="17">
    <location>
        <begin position="28"/>
        <end position="168"/>
    </location>
</feature>
<reference evidence="18" key="1">
    <citation type="submission" date="2020-10" db="EMBL/GenBank/DDBJ databases">
        <authorList>
            <person name="Gilroy R."/>
        </authorList>
    </citation>
    <scope>NUCLEOTIDE SEQUENCE</scope>
    <source>
        <strain evidence="18">CHK160-1198</strain>
    </source>
</reference>
<reference evidence="18" key="2">
    <citation type="journal article" date="2021" name="PeerJ">
        <title>Extensive microbial diversity within the chicken gut microbiome revealed by metagenomics and culture.</title>
        <authorList>
            <person name="Gilroy R."/>
            <person name="Ravi A."/>
            <person name="Getino M."/>
            <person name="Pursley I."/>
            <person name="Horton D.L."/>
            <person name="Alikhan N.F."/>
            <person name="Baker D."/>
            <person name="Gharbi K."/>
            <person name="Hall N."/>
            <person name="Watson M."/>
            <person name="Adriaenssens E.M."/>
            <person name="Foster-Nyarko E."/>
            <person name="Jarju S."/>
            <person name="Secka A."/>
            <person name="Antonio M."/>
            <person name="Oren A."/>
            <person name="Chaudhuri R.R."/>
            <person name="La Ragione R."/>
            <person name="Hildebrand F."/>
            <person name="Pallen M.J."/>
        </authorList>
    </citation>
    <scope>NUCLEOTIDE SEQUENCE</scope>
    <source>
        <strain evidence="18">CHK160-1198</strain>
    </source>
</reference>
<evidence type="ECO:0000256" key="3">
    <source>
        <dbReference type="ARBA" id="ARBA00009562"/>
    </source>
</evidence>
<evidence type="ECO:0000313" key="18">
    <source>
        <dbReference type="EMBL" id="HIU64343.1"/>
    </source>
</evidence>
<name>A0A9D1SLT2_9FIRM</name>
<feature type="domain" description="Chorismate-utilising enzyme C-terminal" evidence="16">
    <location>
        <begin position="219"/>
        <end position="472"/>
    </location>
</feature>
<keyword evidence="10 15" id="KW-0460">Magnesium</keyword>
<evidence type="ECO:0000256" key="9">
    <source>
        <dbReference type="ARBA" id="ARBA00022822"/>
    </source>
</evidence>
<evidence type="ECO:0000256" key="11">
    <source>
        <dbReference type="ARBA" id="ARBA00023141"/>
    </source>
</evidence>
<dbReference type="GO" id="GO:0000162">
    <property type="term" value="P:L-tryptophan biosynthetic process"/>
    <property type="evidence" value="ECO:0007669"/>
    <property type="project" value="UniProtKB-KW"/>
</dbReference>
<sequence>MLNLSLEEVKKFSEPYQAVPVMKEILLDLFTPIGILSVLKERSQNYFLLESVEGGKKWGRYSFIGYDPVLKISIQNNKLKSKAVPGYEFNQNATLNYVRDILKGYKTPCLPNLPPFTGGLVGYFAYEFFKYCEPDFNFSAKEDKQFQDIDLMLFDKVIAFDHLAQKIKIIAHVKLDQPEANYRKAEEAIDKIIADLQLEPILSTPGVSIFDDFKSNLTKEQYLKLVEKGQEYIRAGDIFQVVLSQQLTCNYEGSLLNVYRCLRTINPSQYMVMLKNDDVEIAASSPETLVKVKDNFVTTMLIAGTRPRGNTEAKDLALEQELLADEKEVAEHNMLVDLGRNDIGRVSAFNSVRVLEYKKITRFSHVMHIASQVRGRLAENKDGIDALCSVFPAGTLTGAPKIRACEIIDELEPTSRGLYGGSMGYLDFSGNLDLCITIRTLVLKNKKIFVQAGAGIVADSVPENEYYECLNKAGALIKALQEMRKVEEGAR</sequence>
<dbReference type="AlphaFoldDB" id="A0A9D1SLT2"/>
<organism evidence="18 19">
    <name type="scientific">Candidatus Avacidaminococcus intestinavium</name>
    <dbReference type="NCBI Taxonomy" id="2840684"/>
    <lineage>
        <taxon>Bacteria</taxon>
        <taxon>Bacillati</taxon>
        <taxon>Bacillota</taxon>
        <taxon>Negativicutes</taxon>
        <taxon>Acidaminococcales</taxon>
        <taxon>Acidaminococcaceae</taxon>
        <taxon>Acidaminococcaceae incertae sedis</taxon>
        <taxon>Candidatus Avacidaminococcus</taxon>
    </lineage>
</organism>
<dbReference type="SUPFAM" id="SSF56322">
    <property type="entry name" value="ADC synthase"/>
    <property type="match status" value="1"/>
</dbReference>
<comment type="pathway">
    <text evidence="2 15">Amino-acid biosynthesis; L-tryptophan biosynthesis; L-tryptophan from chorismate: step 1/5.</text>
</comment>
<evidence type="ECO:0000256" key="14">
    <source>
        <dbReference type="ARBA" id="ARBA00047683"/>
    </source>
</evidence>
<dbReference type="PANTHER" id="PTHR11236:SF48">
    <property type="entry name" value="ISOCHORISMATE SYNTHASE MENF"/>
    <property type="match status" value="1"/>
</dbReference>
<dbReference type="EMBL" id="DVNI01000074">
    <property type="protein sequence ID" value="HIU64343.1"/>
    <property type="molecule type" value="Genomic_DNA"/>
</dbReference>
<dbReference type="InterPro" id="IPR005801">
    <property type="entry name" value="ADC_synthase"/>
</dbReference>
<dbReference type="EC" id="4.1.3.27" evidence="5 15"/>
<comment type="catalytic activity">
    <reaction evidence="14 15">
        <text>chorismate + L-glutamine = anthranilate + pyruvate + L-glutamate + H(+)</text>
        <dbReference type="Rhea" id="RHEA:21732"/>
        <dbReference type="ChEBI" id="CHEBI:15361"/>
        <dbReference type="ChEBI" id="CHEBI:15378"/>
        <dbReference type="ChEBI" id="CHEBI:16567"/>
        <dbReference type="ChEBI" id="CHEBI:29748"/>
        <dbReference type="ChEBI" id="CHEBI:29985"/>
        <dbReference type="ChEBI" id="CHEBI:58359"/>
        <dbReference type="EC" id="4.1.3.27"/>
    </reaction>
</comment>
<dbReference type="Pfam" id="PF04715">
    <property type="entry name" value="Anth_synt_I_N"/>
    <property type="match status" value="1"/>
</dbReference>
<comment type="function">
    <text evidence="13 15">Part of a heterotetrameric complex that catalyzes the two-step biosynthesis of anthranilate, an intermediate in the biosynthesis of L-tryptophan. In the first step, the glutamine-binding beta subunit (TrpG) of anthranilate synthase (AS) provides the glutamine amidotransferase activity which generates ammonia as a substrate that, along with chorismate, is used in the second step, catalyzed by the large alpha subunit of AS (TrpE) to produce anthranilate. In the absence of TrpG, TrpE can synthesize anthranilate directly from chorismate and high concentrations of ammonia.</text>
</comment>
<evidence type="ECO:0000256" key="5">
    <source>
        <dbReference type="ARBA" id="ARBA00012266"/>
    </source>
</evidence>
<dbReference type="InterPro" id="IPR015890">
    <property type="entry name" value="Chorismate_C"/>
</dbReference>
<evidence type="ECO:0000256" key="8">
    <source>
        <dbReference type="ARBA" id="ARBA00022723"/>
    </source>
</evidence>
<dbReference type="Pfam" id="PF00425">
    <property type="entry name" value="Chorismate_bind"/>
    <property type="match status" value="1"/>
</dbReference>
<dbReference type="InterPro" id="IPR019999">
    <property type="entry name" value="Anth_synth_I-like"/>
</dbReference>
<comment type="caution">
    <text evidence="18">The sequence shown here is derived from an EMBL/GenBank/DDBJ whole genome shotgun (WGS) entry which is preliminary data.</text>
</comment>
<evidence type="ECO:0000256" key="12">
    <source>
        <dbReference type="ARBA" id="ARBA00023239"/>
    </source>
</evidence>
<evidence type="ECO:0000256" key="13">
    <source>
        <dbReference type="ARBA" id="ARBA00025634"/>
    </source>
</evidence>
<keyword evidence="9 15" id="KW-0822">Tryptophan biosynthesis</keyword>
<evidence type="ECO:0000256" key="7">
    <source>
        <dbReference type="ARBA" id="ARBA00022605"/>
    </source>
</evidence>
<keyword evidence="11 15" id="KW-0057">Aromatic amino acid biosynthesis</keyword>
<evidence type="ECO:0000256" key="2">
    <source>
        <dbReference type="ARBA" id="ARBA00004873"/>
    </source>
</evidence>
<protein>
    <recommendedName>
        <fullName evidence="6 15">Anthranilate synthase component 1</fullName>
        <ecNumber evidence="5 15">4.1.3.27</ecNumber>
    </recommendedName>
</protein>
<dbReference type="Gene3D" id="3.60.120.10">
    <property type="entry name" value="Anthranilate synthase"/>
    <property type="match status" value="1"/>
</dbReference>
<keyword evidence="8 15" id="KW-0479">Metal-binding</keyword>
<evidence type="ECO:0000259" key="16">
    <source>
        <dbReference type="Pfam" id="PF00425"/>
    </source>
</evidence>
<dbReference type="NCBIfam" id="TIGR00564">
    <property type="entry name" value="trpE_most"/>
    <property type="match status" value="1"/>
</dbReference>
<dbReference type="InterPro" id="IPR005256">
    <property type="entry name" value="Anth_synth_I_PabB"/>
</dbReference>
<evidence type="ECO:0000256" key="1">
    <source>
        <dbReference type="ARBA" id="ARBA00001946"/>
    </source>
</evidence>
<dbReference type="InterPro" id="IPR006805">
    <property type="entry name" value="Anth_synth_I_N"/>
</dbReference>
<proteinExistence type="inferred from homology"/>
<dbReference type="GO" id="GO:0004049">
    <property type="term" value="F:anthranilate synthase activity"/>
    <property type="evidence" value="ECO:0007669"/>
    <property type="project" value="UniProtKB-EC"/>
</dbReference>
<dbReference type="PRINTS" id="PR00095">
    <property type="entry name" value="ANTSNTHASEI"/>
</dbReference>
<accession>A0A9D1SLT2</accession>
<evidence type="ECO:0000256" key="15">
    <source>
        <dbReference type="RuleBase" id="RU364045"/>
    </source>
</evidence>
<gene>
    <name evidence="15 18" type="primary">trpE</name>
    <name evidence="18" type="ORF">IAB06_04855</name>
</gene>
<evidence type="ECO:0000259" key="17">
    <source>
        <dbReference type="Pfam" id="PF04715"/>
    </source>
</evidence>
<dbReference type="GO" id="GO:0046872">
    <property type="term" value="F:metal ion binding"/>
    <property type="evidence" value="ECO:0007669"/>
    <property type="project" value="UniProtKB-KW"/>
</dbReference>
<keyword evidence="12 15" id="KW-0456">Lyase</keyword>
<keyword evidence="7 15" id="KW-0028">Amino-acid biosynthesis</keyword>
<evidence type="ECO:0000256" key="4">
    <source>
        <dbReference type="ARBA" id="ARBA00011575"/>
    </source>
</evidence>
<comment type="similarity">
    <text evidence="3 15">Belongs to the anthranilate synthase component I family.</text>
</comment>
<dbReference type="PANTHER" id="PTHR11236">
    <property type="entry name" value="AMINOBENZOATE/ANTHRANILATE SYNTHASE"/>
    <property type="match status" value="1"/>
</dbReference>
<comment type="subunit">
    <text evidence="4 15">Heterotetramer consisting of two non-identical subunits: a beta subunit (TrpG) and a large alpha subunit (TrpE).</text>
</comment>